<proteinExistence type="inferred from homology"/>
<organism evidence="4 5">
    <name type="scientific">Sphingomonas taxi</name>
    <dbReference type="NCBI Taxonomy" id="1549858"/>
    <lineage>
        <taxon>Bacteria</taxon>
        <taxon>Pseudomonadati</taxon>
        <taxon>Pseudomonadota</taxon>
        <taxon>Alphaproteobacteria</taxon>
        <taxon>Sphingomonadales</taxon>
        <taxon>Sphingomonadaceae</taxon>
        <taxon>Sphingomonas</taxon>
    </lineage>
</organism>
<name>A0A097EJ75_9SPHN</name>
<dbReference type="PANTHER" id="PTHR30203:SF24">
    <property type="entry name" value="BLR4935 PROTEIN"/>
    <property type="match status" value="1"/>
</dbReference>
<dbReference type="SUPFAM" id="SSF56954">
    <property type="entry name" value="Outer membrane efflux proteins (OEP)"/>
    <property type="match status" value="1"/>
</dbReference>
<feature type="signal peptide" evidence="3">
    <location>
        <begin position="1"/>
        <end position="20"/>
    </location>
</feature>
<evidence type="ECO:0000256" key="3">
    <source>
        <dbReference type="SAM" id="SignalP"/>
    </source>
</evidence>
<dbReference type="HOGENOM" id="CLU_012817_14_2_5"/>
<evidence type="ECO:0000256" key="2">
    <source>
        <dbReference type="SAM" id="Coils"/>
    </source>
</evidence>
<dbReference type="eggNOG" id="COG1538">
    <property type="taxonomic scope" value="Bacteria"/>
</dbReference>
<evidence type="ECO:0000313" key="5">
    <source>
        <dbReference type="Proteomes" id="UP000033200"/>
    </source>
</evidence>
<dbReference type="RefSeq" id="WP_038665260.1">
    <property type="nucleotide sequence ID" value="NZ_CP009571.1"/>
</dbReference>
<sequence>MHRIIAAVLAAGACASSSQAQTGQTAAAMPVLTLAEAIDRSGASSPFRDVAAAGIRAAEAQRRLAGLRPNPSIVGEAENVAGTGLYRGLRSSETTLGLALPVERGGKRGARIAVADAQIGRAGLQAEIARADLRLRVTQTYTAAAAAQRRVSIAEDQVGIAAEVLRAARVRVQAGRASPLEEQRANVARIAAAGTLERARRSAAVASDNLARLLGMPVGRLNSDWFDAVHSAGPSRPMMTSTSLTVAAARADLDTATAQVRLARSQRVPDLTVSASARRLEQTNDVAAVFGISIPLNVFNNGRASIALAEAQREQSDARRRVALLDAEQDVATAQAEAENAATTARNAAGPALAAATEAARIARIGYREGKFGQLDLLDAERTLLETRTAAIDALAAHHDAQARLERLTAAAPLSKDDHR</sequence>
<comment type="similarity">
    <text evidence="1">Belongs to the outer membrane factor (OMF) (TC 1.B.17) family.</text>
</comment>
<feature type="coiled-coil region" evidence="2">
    <location>
        <begin position="308"/>
        <end position="344"/>
    </location>
</feature>
<evidence type="ECO:0000256" key="1">
    <source>
        <dbReference type="ARBA" id="ARBA00007613"/>
    </source>
</evidence>
<dbReference type="InterPro" id="IPR010131">
    <property type="entry name" value="MdtP/NodT-like"/>
</dbReference>
<dbReference type="InterPro" id="IPR003423">
    <property type="entry name" value="OMP_efflux"/>
</dbReference>
<dbReference type="Proteomes" id="UP000033200">
    <property type="component" value="Chromosome"/>
</dbReference>
<keyword evidence="3" id="KW-0732">Signal</keyword>
<dbReference type="EMBL" id="CP009571">
    <property type="protein sequence ID" value="AIT07612.1"/>
    <property type="molecule type" value="Genomic_DNA"/>
</dbReference>
<dbReference type="PANTHER" id="PTHR30203">
    <property type="entry name" value="OUTER MEMBRANE CATION EFFLUX PROTEIN"/>
    <property type="match status" value="1"/>
</dbReference>
<dbReference type="KEGG" id="stax:MC45_15955"/>
<dbReference type="AlphaFoldDB" id="A0A097EJ75"/>
<evidence type="ECO:0000313" key="4">
    <source>
        <dbReference type="EMBL" id="AIT07612.1"/>
    </source>
</evidence>
<protein>
    <submittedName>
        <fullName evidence="4">Transporter</fullName>
    </submittedName>
</protein>
<reference evidence="4 5" key="1">
    <citation type="submission" date="2014-09" db="EMBL/GenBank/DDBJ databases">
        <title>Using Illumina technology Improving SMRT sequencing Genome Assembly by RASTools.</title>
        <authorList>
            <person name="Zhou Y."/>
            <person name="Ma T."/>
            <person name="Liu T."/>
        </authorList>
    </citation>
    <scope>NUCLEOTIDE SEQUENCE [LARGE SCALE GENOMIC DNA]</scope>
    <source>
        <strain evidence="4 5">ATCC 55669</strain>
    </source>
</reference>
<keyword evidence="2" id="KW-0175">Coiled coil</keyword>
<feature type="chain" id="PRO_5001930017" evidence="3">
    <location>
        <begin position="21"/>
        <end position="420"/>
    </location>
</feature>
<keyword evidence="5" id="KW-1185">Reference proteome</keyword>
<dbReference type="STRING" id="1549858.MC45_15955"/>
<dbReference type="Gene3D" id="1.20.1600.10">
    <property type="entry name" value="Outer membrane efflux proteins (OEP)"/>
    <property type="match status" value="1"/>
</dbReference>
<dbReference type="GO" id="GO:0015562">
    <property type="term" value="F:efflux transmembrane transporter activity"/>
    <property type="evidence" value="ECO:0007669"/>
    <property type="project" value="InterPro"/>
</dbReference>
<dbReference type="Pfam" id="PF02321">
    <property type="entry name" value="OEP"/>
    <property type="match status" value="2"/>
</dbReference>
<gene>
    <name evidence="4" type="ORF">MC45_15955</name>
</gene>
<accession>A0A097EJ75</accession>